<keyword evidence="2" id="KW-0597">Phosphoprotein</keyword>
<evidence type="ECO:0000313" key="5">
    <source>
        <dbReference type="Proteomes" id="UP000305888"/>
    </source>
</evidence>
<evidence type="ECO:0000259" key="3">
    <source>
        <dbReference type="PROSITE" id="PS50894"/>
    </source>
</evidence>
<dbReference type="Proteomes" id="UP000305888">
    <property type="component" value="Chromosome"/>
</dbReference>
<keyword evidence="1" id="KW-0902">Two-component regulatory system</keyword>
<feature type="modified residue" description="Phosphohistidine" evidence="2">
    <location>
        <position position="68"/>
    </location>
</feature>
<dbReference type="SUPFAM" id="SSF47226">
    <property type="entry name" value="Histidine-containing phosphotransfer domain, HPT domain"/>
    <property type="match status" value="1"/>
</dbReference>
<evidence type="ECO:0000313" key="4">
    <source>
        <dbReference type="EMBL" id="QDL91981.1"/>
    </source>
</evidence>
<dbReference type="Gene3D" id="1.20.120.160">
    <property type="entry name" value="HPT domain"/>
    <property type="match status" value="1"/>
</dbReference>
<sequence>MTVDVLRLDAREESLLDGDMIRVLRATLGHDMSQELMEDASFQLAERLSRLEQLVADHDLPGLHRLAHGLTGLAGQVGLMQLSSVSRALADCARRGDHVAVPAVAARLVRLGEESLFSLAGFID</sequence>
<evidence type="ECO:0000256" key="2">
    <source>
        <dbReference type="PROSITE-ProRule" id="PRU00110"/>
    </source>
</evidence>
<organism evidence="4 5">
    <name type="scientific">Paroceanicella profunda</name>
    <dbReference type="NCBI Taxonomy" id="2579971"/>
    <lineage>
        <taxon>Bacteria</taxon>
        <taxon>Pseudomonadati</taxon>
        <taxon>Pseudomonadota</taxon>
        <taxon>Alphaproteobacteria</taxon>
        <taxon>Rhodobacterales</taxon>
        <taxon>Paracoccaceae</taxon>
        <taxon>Paroceanicella</taxon>
    </lineage>
</organism>
<keyword evidence="5" id="KW-1185">Reference proteome</keyword>
<gene>
    <name evidence="4" type="ORF">FDP22_09455</name>
</gene>
<dbReference type="InterPro" id="IPR008207">
    <property type="entry name" value="Sig_transdc_His_kin_Hpt_dom"/>
</dbReference>
<protein>
    <submittedName>
        <fullName evidence="4">Hpt domain-containing protein</fullName>
    </submittedName>
</protein>
<dbReference type="EMBL" id="CP040818">
    <property type="protein sequence ID" value="QDL91981.1"/>
    <property type="molecule type" value="Genomic_DNA"/>
</dbReference>
<dbReference type="Pfam" id="PF01627">
    <property type="entry name" value="Hpt"/>
    <property type="match status" value="1"/>
</dbReference>
<accession>A0A5B8FH44</accession>
<dbReference type="PROSITE" id="PS50894">
    <property type="entry name" value="HPT"/>
    <property type="match status" value="1"/>
</dbReference>
<dbReference type="KEGG" id="ppru:FDP22_09455"/>
<feature type="domain" description="HPt" evidence="3">
    <location>
        <begin position="29"/>
        <end position="124"/>
    </location>
</feature>
<dbReference type="GO" id="GO:0004672">
    <property type="term" value="F:protein kinase activity"/>
    <property type="evidence" value="ECO:0007669"/>
    <property type="project" value="UniProtKB-ARBA"/>
</dbReference>
<dbReference type="RefSeq" id="WP_138571969.1">
    <property type="nucleotide sequence ID" value="NZ_CP040818.1"/>
</dbReference>
<proteinExistence type="predicted"/>
<dbReference type="AlphaFoldDB" id="A0A5B8FH44"/>
<dbReference type="GO" id="GO:0000160">
    <property type="term" value="P:phosphorelay signal transduction system"/>
    <property type="evidence" value="ECO:0007669"/>
    <property type="project" value="UniProtKB-KW"/>
</dbReference>
<evidence type="ECO:0000256" key="1">
    <source>
        <dbReference type="ARBA" id="ARBA00023012"/>
    </source>
</evidence>
<dbReference type="InterPro" id="IPR036641">
    <property type="entry name" value="HPT_dom_sf"/>
</dbReference>
<reference evidence="4 5" key="1">
    <citation type="submission" date="2019-06" db="EMBL/GenBank/DDBJ databases">
        <title>Genome sequence of Rhodobacteraceae bacterium D4M1.</title>
        <authorList>
            <person name="Cao J."/>
        </authorList>
    </citation>
    <scope>NUCLEOTIDE SEQUENCE [LARGE SCALE GENOMIC DNA]</scope>
    <source>
        <strain evidence="4 5">D4M1</strain>
    </source>
</reference>
<name>A0A5B8FH44_9RHOB</name>
<dbReference type="OrthoDB" id="9835088at2"/>